<dbReference type="Pfam" id="PF11635">
    <property type="entry name" value="Med16_N"/>
    <property type="match status" value="1"/>
</dbReference>
<keyword evidence="6 9" id="KW-0804">Transcription</keyword>
<comment type="subcellular location">
    <subcellularLocation>
        <location evidence="1 9">Nucleus</location>
    </subcellularLocation>
</comment>
<comment type="caution">
    <text evidence="13">The sequence shown here is derived from an EMBL/GenBank/DDBJ whole genome shotgun (WGS) entry which is preliminary data.</text>
</comment>
<protein>
    <recommendedName>
        <fullName evidence="3 9">Mediator of RNA polymerase II transcription subunit 16</fullName>
    </recommendedName>
    <alternativeName>
        <fullName evidence="8 9">Mediator complex subunit 16</fullName>
    </alternativeName>
</protein>
<keyword evidence="7 9" id="KW-0539">Nucleus</keyword>
<evidence type="ECO:0000256" key="10">
    <source>
        <dbReference type="SAM" id="MobiDB-lite"/>
    </source>
</evidence>
<name>A0ABQ9SQG1_9PEZI</name>
<comment type="function">
    <text evidence="9">Component of the Mediator complex, a coactivator involved in the regulated transcription of nearly all RNA polymerase II-dependent genes. Mediator functions as a bridge to convey information from gene-specific regulatory proteins to the basal RNA polymerase II transcription machinery. Mediator is recruited to promoters by direct interactions with regulatory proteins and serves as a scaffold for the assembly of a functional preinitiation complex with RNA polymerase II and the general transcription factors.</text>
</comment>
<organism evidence="13 14">
    <name type="scientific">Colletotrichum paranaense</name>
    <dbReference type="NCBI Taxonomy" id="1914294"/>
    <lineage>
        <taxon>Eukaryota</taxon>
        <taxon>Fungi</taxon>
        <taxon>Dikarya</taxon>
        <taxon>Ascomycota</taxon>
        <taxon>Pezizomycotina</taxon>
        <taxon>Sordariomycetes</taxon>
        <taxon>Hypocreomycetidae</taxon>
        <taxon>Glomerellales</taxon>
        <taxon>Glomerellaceae</taxon>
        <taxon>Colletotrichum</taxon>
        <taxon>Colletotrichum acutatum species complex</taxon>
    </lineage>
</organism>
<evidence type="ECO:0000259" key="12">
    <source>
        <dbReference type="Pfam" id="PF20719"/>
    </source>
</evidence>
<evidence type="ECO:0000256" key="2">
    <source>
        <dbReference type="ARBA" id="ARBA00006543"/>
    </source>
</evidence>
<feature type="domain" description="Mediator complex subunit Med16 N-terminal" evidence="11">
    <location>
        <begin position="198"/>
        <end position="515"/>
    </location>
</feature>
<evidence type="ECO:0000256" key="7">
    <source>
        <dbReference type="ARBA" id="ARBA00023242"/>
    </source>
</evidence>
<feature type="compositionally biased region" description="Low complexity" evidence="10">
    <location>
        <begin position="982"/>
        <end position="993"/>
    </location>
</feature>
<dbReference type="PANTHER" id="PTHR13224:SF6">
    <property type="entry name" value="MEDIATOR OF RNA POLYMERASE II TRANSCRIPTION SUBUNIT 16"/>
    <property type="match status" value="1"/>
</dbReference>
<keyword evidence="5 9" id="KW-0010">Activator</keyword>
<accession>A0ABQ9SQG1</accession>
<comment type="subunit">
    <text evidence="9">Component of the Mediator complex.</text>
</comment>
<evidence type="ECO:0000256" key="9">
    <source>
        <dbReference type="RuleBase" id="RU364149"/>
    </source>
</evidence>
<dbReference type="Pfam" id="PF20719">
    <property type="entry name" value="Med16_C"/>
    <property type="match status" value="1"/>
</dbReference>
<proteinExistence type="inferred from homology"/>
<dbReference type="InterPro" id="IPR048338">
    <property type="entry name" value="Mediator_Med16"/>
</dbReference>
<evidence type="ECO:0000313" key="14">
    <source>
        <dbReference type="Proteomes" id="UP001241169"/>
    </source>
</evidence>
<comment type="similarity">
    <text evidence="2 9">Belongs to the Mediator complex subunit 16 family.</text>
</comment>
<keyword evidence="4 9" id="KW-0805">Transcription regulation</keyword>
<evidence type="ECO:0000256" key="1">
    <source>
        <dbReference type="ARBA" id="ARBA00004123"/>
    </source>
</evidence>
<evidence type="ECO:0000256" key="8">
    <source>
        <dbReference type="ARBA" id="ARBA00032015"/>
    </source>
</evidence>
<keyword evidence="14" id="KW-1185">Reference proteome</keyword>
<evidence type="ECO:0000256" key="3">
    <source>
        <dbReference type="ARBA" id="ARBA00019614"/>
    </source>
</evidence>
<evidence type="ECO:0000259" key="11">
    <source>
        <dbReference type="Pfam" id="PF11635"/>
    </source>
</evidence>
<evidence type="ECO:0000256" key="4">
    <source>
        <dbReference type="ARBA" id="ARBA00023015"/>
    </source>
</evidence>
<dbReference type="InterPro" id="IPR021665">
    <property type="entry name" value="Mediator_Med16_N"/>
</dbReference>
<evidence type="ECO:0000256" key="6">
    <source>
        <dbReference type="ARBA" id="ARBA00023163"/>
    </source>
</evidence>
<feature type="region of interest" description="Disordered" evidence="10">
    <location>
        <begin position="967"/>
        <end position="997"/>
    </location>
</feature>
<dbReference type="GeneID" id="85373307"/>
<reference evidence="13 14" key="1">
    <citation type="submission" date="2016-10" db="EMBL/GenBank/DDBJ databases">
        <title>The genome sequence of Colletotrichum fioriniae PJ7.</title>
        <authorList>
            <person name="Baroncelli R."/>
        </authorList>
    </citation>
    <scope>NUCLEOTIDE SEQUENCE [LARGE SCALE GENOMIC DNA]</scope>
    <source>
        <strain evidence="13 14">IMI 384185</strain>
    </source>
</reference>
<dbReference type="RefSeq" id="XP_060350874.1">
    <property type="nucleotide sequence ID" value="XM_060489408.1"/>
</dbReference>
<evidence type="ECO:0000256" key="5">
    <source>
        <dbReference type="ARBA" id="ARBA00023159"/>
    </source>
</evidence>
<dbReference type="InterPro" id="IPR048339">
    <property type="entry name" value="Mediator_Med16_C"/>
</dbReference>
<feature type="non-terminal residue" evidence="13">
    <location>
        <position position="1"/>
    </location>
</feature>
<evidence type="ECO:0000313" key="13">
    <source>
        <dbReference type="EMBL" id="KAK1541742.1"/>
    </source>
</evidence>
<dbReference type="EMBL" id="MOPA01000004">
    <property type="protein sequence ID" value="KAK1541742.1"/>
    <property type="molecule type" value="Genomic_DNA"/>
</dbReference>
<feature type="domain" description="Mediator complex subunit 16 C-terminal" evidence="12">
    <location>
        <begin position="924"/>
        <end position="1040"/>
    </location>
</feature>
<gene>
    <name evidence="9" type="primary">MED16</name>
    <name evidence="13" type="ORF">CPAR01_05129</name>
</gene>
<dbReference type="PANTHER" id="PTHR13224">
    <property type="entry name" value="THYROID HORMONE RECEPTOR-ASSOCIATED PROTEIN-RELATED"/>
    <property type="match status" value="1"/>
</dbReference>
<dbReference type="Proteomes" id="UP001241169">
    <property type="component" value="Unassembled WGS sequence"/>
</dbReference>
<sequence>SAGLLISHLKTPLQPRPVCVADTLSVVCAPARYFGTNTHAHMTEEKMPLMLENGMNGAMQVDQLDVDDLFGDGVGGLSLHTARPPTKQLRQRIDELRTRGCCQGVAWSRSGAIASVSPDGKTLEARFLRSHPDNGDWGLSEPTKVDLISINPSSPIIHLTWASTASPELAVIDATGRVAILTYSITLNRPFATRKWDHDPSDDLHAIVGSYWLPLAPQSKQYWVSHGPAVKDGNQYRYESSFVRAGGPWHPNPSKSALLCVTTNGHLKMFWAQNNNKIEETSLELESVNSSDDLITHAALHSYLWIALATTNKQIRVVKVGIHWGLPQSQSDTKPPPGSQALNPTLHEKHVAISTWLPSGPSTTPVDSAATQLTHLEILPSVMDPNGQGAPLVILAVRTYVPTPNTPYQETQSIIDKWEVPSDQPQSLHPAFEQLGSRRNSTGTAPAPTCRLKKCDPVVINKAVIGLHTIQYGNVVCLAFSDGSVEYRDRYTLQEVYNEMNLDRVMTLGQVGFTLQDDSPCLQMAFSPTNCSVVKVQDDGKVKWSRLHHPLGDIGNSNQDAPYAATLAALTVAASTATFNNINYDDILAVARPFADKKRALFPVAVPNPSLTLSGFTFDWINEIVRMLKVPVDYSEDTHHDSLVRNSSLQMCLSILNHLGYKGIFQPRTFGGKFAMLALNARNVVILITIASNTPVNIREKLSPLDEHEVVDALAGCAKWSLDLLAWLTDSLFALLDDPQFLALLTPQRFSEMSAYLQSRSDVSLHLLLCSSTRGFLSAVCRRILHLEILSNRAIEFYERRAAMQNATDPSSQAKGLHVVLYKAYQKMQRVTSSSLIKVQEFDRLLTVLNNDIRTAYQTSLASLASKNPPGAGAAAQKAVDAQIKTAQMHCELNMLLASSPPPAFLGVLLKFFNTDLRAYRGLADPSKLFFADYDLLEVEDDRRTLAARKAKSRFIDVFKRVELVGPPPSSRAGGSGGSGAAGSSNSNSASGGKEAEEAKTVQWRRCVRCSAVMEDVFGSRPGFTFVLAQQRKCSCGGHWGLLPRGSLIG</sequence>